<proteinExistence type="predicted"/>
<organism evidence="2 3">
    <name type="scientific">Streptomyces formicae</name>
    <dbReference type="NCBI Taxonomy" id="1616117"/>
    <lineage>
        <taxon>Bacteria</taxon>
        <taxon>Bacillati</taxon>
        <taxon>Actinomycetota</taxon>
        <taxon>Actinomycetes</taxon>
        <taxon>Kitasatosporales</taxon>
        <taxon>Streptomycetaceae</taxon>
        <taxon>Streptomyces</taxon>
    </lineage>
</organism>
<evidence type="ECO:0000256" key="1">
    <source>
        <dbReference type="SAM" id="MobiDB-lite"/>
    </source>
</evidence>
<keyword evidence="3" id="KW-1185">Reference proteome</keyword>
<feature type="compositionally biased region" description="Basic and acidic residues" evidence="1">
    <location>
        <begin position="1"/>
        <end position="12"/>
    </location>
</feature>
<accession>A0ABY3WFG2</accession>
<feature type="region of interest" description="Disordered" evidence="1">
    <location>
        <begin position="1"/>
        <end position="25"/>
    </location>
</feature>
<sequence>MKEMTEEWERLCASDPTLQSEREREHTRRMLAAGWPMPRPEQLCYTCPHARRIVAYQRVGWLVPRDLKPQPESQVQPSRVILERRLHRVEAEAEHLRVQLAERDEGEDT</sequence>
<gene>
    <name evidence="2" type="ORF">J4032_01895</name>
</gene>
<evidence type="ECO:0000313" key="2">
    <source>
        <dbReference type="EMBL" id="UNM10425.1"/>
    </source>
</evidence>
<dbReference type="RefSeq" id="WP_242328928.1">
    <property type="nucleotide sequence ID" value="NZ_CP071872.1"/>
</dbReference>
<evidence type="ECO:0000313" key="3">
    <source>
        <dbReference type="Proteomes" id="UP000828924"/>
    </source>
</evidence>
<name>A0ABY3WFG2_9ACTN</name>
<dbReference type="EMBL" id="CP071872">
    <property type="protein sequence ID" value="UNM10425.1"/>
    <property type="molecule type" value="Genomic_DNA"/>
</dbReference>
<dbReference type="Proteomes" id="UP000828924">
    <property type="component" value="Chromosome"/>
</dbReference>
<protein>
    <submittedName>
        <fullName evidence="2">Uncharacterized protein</fullName>
    </submittedName>
</protein>
<reference evidence="2 3" key="1">
    <citation type="submission" date="2021-03" db="EMBL/GenBank/DDBJ databases">
        <title>Complete genome of Streptomyces formicae strain 1H-GS9 (DSM 100524).</title>
        <authorList>
            <person name="Atanasov K.E."/>
            <person name="Altabella T."/>
            <person name="Ferrer A."/>
        </authorList>
    </citation>
    <scope>NUCLEOTIDE SEQUENCE [LARGE SCALE GENOMIC DNA]</scope>
    <source>
        <strain evidence="2 3">1H-GS9</strain>
    </source>
</reference>